<feature type="compositionally biased region" description="Basic and acidic residues" evidence="2">
    <location>
        <begin position="30"/>
        <end position="40"/>
    </location>
</feature>
<reference evidence="4" key="1">
    <citation type="journal article" date="2021" name="Nat. Commun.">
        <title>Genetic determinants of endophytism in the Arabidopsis root mycobiome.</title>
        <authorList>
            <person name="Mesny F."/>
            <person name="Miyauchi S."/>
            <person name="Thiergart T."/>
            <person name="Pickel B."/>
            <person name="Atanasova L."/>
            <person name="Karlsson M."/>
            <person name="Huettel B."/>
            <person name="Barry K.W."/>
            <person name="Haridas S."/>
            <person name="Chen C."/>
            <person name="Bauer D."/>
            <person name="Andreopoulos W."/>
            <person name="Pangilinan J."/>
            <person name="LaButti K."/>
            <person name="Riley R."/>
            <person name="Lipzen A."/>
            <person name="Clum A."/>
            <person name="Drula E."/>
            <person name="Henrissat B."/>
            <person name="Kohler A."/>
            <person name="Grigoriev I.V."/>
            <person name="Martin F.M."/>
            <person name="Hacquard S."/>
        </authorList>
    </citation>
    <scope>NUCLEOTIDE SEQUENCE</scope>
    <source>
        <strain evidence="4">MPI-CAGE-CH-0243</strain>
    </source>
</reference>
<feature type="domain" description="RING-type" evidence="3">
    <location>
        <begin position="122"/>
        <end position="171"/>
    </location>
</feature>
<dbReference type="EMBL" id="JAGMWT010000011">
    <property type="protein sequence ID" value="KAH7119893.1"/>
    <property type="molecule type" value="Genomic_DNA"/>
</dbReference>
<evidence type="ECO:0000313" key="5">
    <source>
        <dbReference type="Proteomes" id="UP000700596"/>
    </source>
</evidence>
<keyword evidence="1" id="KW-0863">Zinc-finger</keyword>
<dbReference type="InterPro" id="IPR001841">
    <property type="entry name" value="Znf_RING"/>
</dbReference>
<dbReference type="Proteomes" id="UP000700596">
    <property type="component" value="Unassembled WGS sequence"/>
</dbReference>
<name>A0A9P9DIJ9_9PLEO</name>
<feature type="region of interest" description="Disordered" evidence="2">
    <location>
        <begin position="247"/>
        <end position="268"/>
    </location>
</feature>
<proteinExistence type="predicted"/>
<dbReference type="InterPro" id="IPR013083">
    <property type="entry name" value="Znf_RING/FYVE/PHD"/>
</dbReference>
<dbReference type="GO" id="GO:0008270">
    <property type="term" value="F:zinc ion binding"/>
    <property type="evidence" value="ECO:0007669"/>
    <property type="project" value="UniProtKB-KW"/>
</dbReference>
<sequence length="363" mass="41560">MDDAVGVAKRALAMARVNPSESKAQKILLKSHDSNNEHRPGTRTTPQTPTGMALQPFQPHPYLQDIDISGKTIPQVSTARSTTLFFHTNHNLNLPPFMTYVDKHLASGHAFHGRPPHPDMKCPICNDTASGPPIHSIFLPLSPCGHWVHFYCFVWHVARMYQPTRDKCPACMTQLFLWDGINVLTIAARVNMEMEQRDFSRPYLDQSLLRVIKNDRQEYEADCEVIERFILRQFNNWLIQNPDGKYNANSSSRKQKQLAVPNGNPEDGSPNLVKFMQNVMAELRTTTRPFSQWLKWETMSGFLLFSELVSIKIERWARDNYIGCEGTQGWNQFQECRKSAQRQLLMEIQEQVGSSRQNGSSVI</sequence>
<accession>A0A9P9DIJ9</accession>
<dbReference type="SMART" id="SM00184">
    <property type="entry name" value="RING"/>
    <property type="match status" value="1"/>
</dbReference>
<dbReference type="PROSITE" id="PS50089">
    <property type="entry name" value="ZF_RING_2"/>
    <property type="match status" value="1"/>
</dbReference>
<feature type="region of interest" description="Disordered" evidence="2">
    <location>
        <begin position="29"/>
        <end position="50"/>
    </location>
</feature>
<comment type="caution">
    <text evidence="4">The sequence shown here is derived from an EMBL/GenBank/DDBJ whole genome shotgun (WGS) entry which is preliminary data.</text>
</comment>
<evidence type="ECO:0000256" key="2">
    <source>
        <dbReference type="SAM" id="MobiDB-lite"/>
    </source>
</evidence>
<evidence type="ECO:0000313" key="4">
    <source>
        <dbReference type="EMBL" id="KAH7119893.1"/>
    </source>
</evidence>
<evidence type="ECO:0000256" key="1">
    <source>
        <dbReference type="PROSITE-ProRule" id="PRU00175"/>
    </source>
</evidence>
<gene>
    <name evidence="4" type="ORF">B0J11DRAFT_570304</name>
</gene>
<dbReference type="OrthoDB" id="3793888at2759"/>
<protein>
    <recommendedName>
        <fullName evidence="3">RING-type domain-containing protein</fullName>
    </recommendedName>
</protein>
<evidence type="ECO:0000259" key="3">
    <source>
        <dbReference type="PROSITE" id="PS50089"/>
    </source>
</evidence>
<organism evidence="4 5">
    <name type="scientific">Dendryphion nanum</name>
    <dbReference type="NCBI Taxonomy" id="256645"/>
    <lineage>
        <taxon>Eukaryota</taxon>
        <taxon>Fungi</taxon>
        <taxon>Dikarya</taxon>
        <taxon>Ascomycota</taxon>
        <taxon>Pezizomycotina</taxon>
        <taxon>Dothideomycetes</taxon>
        <taxon>Pleosporomycetidae</taxon>
        <taxon>Pleosporales</taxon>
        <taxon>Torulaceae</taxon>
        <taxon>Dendryphion</taxon>
    </lineage>
</organism>
<dbReference type="SUPFAM" id="SSF57850">
    <property type="entry name" value="RING/U-box"/>
    <property type="match status" value="1"/>
</dbReference>
<keyword evidence="5" id="KW-1185">Reference proteome</keyword>
<keyword evidence="1" id="KW-0479">Metal-binding</keyword>
<dbReference type="AlphaFoldDB" id="A0A9P9DIJ9"/>
<dbReference type="Gene3D" id="3.30.40.10">
    <property type="entry name" value="Zinc/RING finger domain, C3HC4 (zinc finger)"/>
    <property type="match status" value="1"/>
</dbReference>
<keyword evidence="1" id="KW-0862">Zinc</keyword>